<dbReference type="InterPro" id="IPR000055">
    <property type="entry name" value="Restrct_endonuc_typeI_TRD"/>
</dbReference>
<feature type="domain" description="Type I restriction modification DNA specificity" evidence="5">
    <location>
        <begin position="248"/>
        <end position="392"/>
    </location>
</feature>
<keyword evidence="7" id="KW-1185">Reference proteome</keyword>
<dbReference type="InterPro" id="IPR044946">
    <property type="entry name" value="Restrct_endonuc_typeI_TRD_sf"/>
</dbReference>
<name>A0ABV9T051_9BACT</name>
<evidence type="ECO:0000313" key="6">
    <source>
        <dbReference type="EMBL" id="MFC4872073.1"/>
    </source>
</evidence>
<dbReference type="PANTHER" id="PTHR30408">
    <property type="entry name" value="TYPE-1 RESTRICTION ENZYME ECOKI SPECIFICITY PROTEIN"/>
    <property type="match status" value="1"/>
</dbReference>
<evidence type="ECO:0000256" key="4">
    <source>
        <dbReference type="SAM" id="Coils"/>
    </source>
</evidence>
<feature type="domain" description="Type I restriction modification DNA specificity" evidence="5">
    <location>
        <begin position="20"/>
        <end position="199"/>
    </location>
</feature>
<dbReference type="RefSeq" id="WP_377064149.1">
    <property type="nucleotide sequence ID" value="NZ_JBHSJJ010000005.1"/>
</dbReference>
<sequence length="413" mass="46881">MKDNLKSEPEIRFPEFSTAWFETSLGDLLTFKNGLNATKEDYGGGDKFINVLDIIQNNFITYDKIIGSVRTSEKNKELYKVEYGDVLFQRSSETREEVGQANVYLDREKPALFGGFVIRGKKVGEYHPVFLNYLLKTPATRNDITSRSGGSTRYNVGQETLSSVKISTTGLSEQQKIASFLSSVDERIELLERKKEKLEAYKKGVMQQIFPSTGSGQTPRIRFKQDDGSEFPEWNYLKAKEVFGNVSNKKHQGDLPILSASQEHGMVLREENGIRIQATEKSILSYKIVEPDDFVISLRSFQGGVDHSRHLGICSPAYTVLRSKIPIVPQFFTFFFKKESFITRLSLTVVGIRDGKQITYDNFGQLKLPYPSLQEQQKIAAVLNCLDVNLETLDSQIQGLKTWKKGLLQQMFV</sequence>
<evidence type="ECO:0000259" key="5">
    <source>
        <dbReference type="Pfam" id="PF01420"/>
    </source>
</evidence>
<evidence type="ECO:0000256" key="2">
    <source>
        <dbReference type="ARBA" id="ARBA00022747"/>
    </source>
</evidence>
<dbReference type="PANTHER" id="PTHR30408:SF13">
    <property type="entry name" value="TYPE I RESTRICTION ENZYME HINDI SPECIFICITY SUBUNIT"/>
    <property type="match status" value="1"/>
</dbReference>
<protein>
    <submittedName>
        <fullName evidence="6">Restriction endonuclease subunit S</fullName>
        <ecNumber evidence="6">3.1.21.-</ecNumber>
    </submittedName>
</protein>
<dbReference type="GO" id="GO:0004519">
    <property type="term" value="F:endonuclease activity"/>
    <property type="evidence" value="ECO:0007669"/>
    <property type="project" value="UniProtKB-KW"/>
</dbReference>
<keyword evidence="6" id="KW-0255">Endonuclease</keyword>
<organism evidence="6 7">
    <name type="scientific">Negadavirga shengliensis</name>
    <dbReference type="NCBI Taxonomy" id="1389218"/>
    <lineage>
        <taxon>Bacteria</taxon>
        <taxon>Pseudomonadati</taxon>
        <taxon>Bacteroidota</taxon>
        <taxon>Cytophagia</taxon>
        <taxon>Cytophagales</taxon>
        <taxon>Cyclobacteriaceae</taxon>
        <taxon>Negadavirga</taxon>
    </lineage>
</organism>
<dbReference type="Proteomes" id="UP001595818">
    <property type="component" value="Unassembled WGS sequence"/>
</dbReference>
<comment type="similarity">
    <text evidence="1">Belongs to the type-I restriction system S methylase family.</text>
</comment>
<dbReference type="CDD" id="cd16961">
    <property type="entry name" value="RMtype1_S_TRD-CR_like"/>
    <property type="match status" value="1"/>
</dbReference>
<feature type="coiled-coil region" evidence="4">
    <location>
        <begin position="181"/>
        <end position="208"/>
    </location>
</feature>
<dbReference type="SUPFAM" id="SSF116734">
    <property type="entry name" value="DNA methylase specificity domain"/>
    <property type="match status" value="2"/>
</dbReference>
<dbReference type="CDD" id="cd17517">
    <property type="entry name" value="RMtype1_S_EcoKI_StySPI-TRD2-CR2_like"/>
    <property type="match status" value="1"/>
</dbReference>
<dbReference type="Pfam" id="PF01420">
    <property type="entry name" value="Methylase_S"/>
    <property type="match status" value="2"/>
</dbReference>
<dbReference type="Gene3D" id="3.90.220.20">
    <property type="entry name" value="DNA methylase specificity domains"/>
    <property type="match status" value="2"/>
</dbReference>
<keyword evidence="2" id="KW-0680">Restriction system</keyword>
<evidence type="ECO:0000256" key="1">
    <source>
        <dbReference type="ARBA" id="ARBA00010923"/>
    </source>
</evidence>
<keyword evidence="3" id="KW-0238">DNA-binding</keyword>
<keyword evidence="6" id="KW-0540">Nuclease</keyword>
<dbReference type="InterPro" id="IPR052021">
    <property type="entry name" value="Type-I_RS_S_subunit"/>
</dbReference>
<accession>A0ABV9T051</accession>
<reference evidence="7" key="1">
    <citation type="journal article" date="2019" name="Int. J. Syst. Evol. Microbiol.">
        <title>The Global Catalogue of Microorganisms (GCM) 10K type strain sequencing project: providing services to taxonomists for standard genome sequencing and annotation.</title>
        <authorList>
            <consortium name="The Broad Institute Genomics Platform"/>
            <consortium name="The Broad Institute Genome Sequencing Center for Infectious Disease"/>
            <person name="Wu L."/>
            <person name="Ma J."/>
        </authorList>
    </citation>
    <scope>NUCLEOTIDE SEQUENCE [LARGE SCALE GENOMIC DNA]</scope>
    <source>
        <strain evidence="7">CGMCC 4.7466</strain>
    </source>
</reference>
<dbReference type="EC" id="3.1.21.-" evidence="6"/>
<dbReference type="EMBL" id="JBHSJJ010000005">
    <property type="protein sequence ID" value="MFC4872073.1"/>
    <property type="molecule type" value="Genomic_DNA"/>
</dbReference>
<evidence type="ECO:0000313" key="7">
    <source>
        <dbReference type="Proteomes" id="UP001595818"/>
    </source>
</evidence>
<comment type="caution">
    <text evidence="6">The sequence shown here is derived from an EMBL/GenBank/DDBJ whole genome shotgun (WGS) entry which is preliminary data.</text>
</comment>
<evidence type="ECO:0000256" key="3">
    <source>
        <dbReference type="ARBA" id="ARBA00023125"/>
    </source>
</evidence>
<keyword evidence="4" id="KW-0175">Coiled coil</keyword>
<proteinExistence type="inferred from homology"/>
<keyword evidence="6" id="KW-0378">Hydrolase</keyword>
<gene>
    <name evidence="6" type="ORF">ACFPFU_10260</name>
</gene>
<dbReference type="Gene3D" id="1.10.287.1120">
    <property type="entry name" value="Bipartite methylase S protein"/>
    <property type="match status" value="1"/>
</dbReference>
<dbReference type="GO" id="GO:0016787">
    <property type="term" value="F:hydrolase activity"/>
    <property type="evidence" value="ECO:0007669"/>
    <property type="project" value="UniProtKB-KW"/>
</dbReference>